<dbReference type="AlphaFoldDB" id="A0A0S2LZN6"/>
<name>A0A0S2LZN6_9MICC</name>
<organism evidence="2 3">
    <name type="scientific">Arthrobacter alpinus</name>
    <dbReference type="NCBI Taxonomy" id="656366"/>
    <lineage>
        <taxon>Bacteria</taxon>
        <taxon>Bacillati</taxon>
        <taxon>Actinomycetota</taxon>
        <taxon>Actinomycetes</taxon>
        <taxon>Micrococcales</taxon>
        <taxon>Micrococcaceae</taxon>
        <taxon>Arthrobacter</taxon>
    </lineage>
</organism>
<proteinExistence type="predicted"/>
<evidence type="ECO:0000256" key="1">
    <source>
        <dbReference type="SAM" id="MobiDB-lite"/>
    </source>
</evidence>
<protein>
    <submittedName>
        <fullName evidence="2">Uncharacterized protein</fullName>
    </submittedName>
</protein>
<accession>A0A0S2LZN6</accession>
<feature type="compositionally biased region" description="Low complexity" evidence="1">
    <location>
        <begin position="29"/>
        <end position="46"/>
    </location>
</feature>
<dbReference type="EMBL" id="CP013200">
    <property type="protein sequence ID" value="ALO66941.1"/>
    <property type="molecule type" value="Genomic_DNA"/>
</dbReference>
<dbReference type="Proteomes" id="UP000059574">
    <property type="component" value="Chromosome"/>
</dbReference>
<evidence type="ECO:0000313" key="2">
    <source>
        <dbReference type="EMBL" id="ALO66941.1"/>
    </source>
</evidence>
<sequence>MEARASRTLAAVILQGRPPLRPHARVEASPEMVRSEMSSRSNSASAAKIPKTSLPEAVVVSIAAPSPVRYFQADASVREVMEGIHQVTQVPAESVELPYQQGVSVT</sequence>
<gene>
    <name evidence="2" type="ORF">AS189_11100</name>
</gene>
<reference evidence="2 3" key="2">
    <citation type="journal article" date="2016" name="J. Biotechnol.">
        <title>Complete genome sequence of Arthrobacter alpinus ERGS4:06, a yellow pigmented bacterium tolerant to cold and radiations isolated from Sikkim Himalaya.</title>
        <authorList>
            <person name="Kumar R."/>
            <person name="Singh D."/>
            <person name="Swarnkar M.K."/>
            <person name="Singh A.K."/>
            <person name="Kumar S."/>
        </authorList>
    </citation>
    <scope>NUCLEOTIDE SEQUENCE [LARGE SCALE GENOMIC DNA]</scope>
    <source>
        <strain evidence="2 3">ERGS4:06</strain>
    </source>
</reference>
<evidence type="ECO:0000313" key="3">
    <source>
        <dbReference type="Proteomes" id="UP000059574"/>
    </source>
</evidence>
<reference evidence="3" key="1">
    <citation type="submission" date="2015-11" db="EMBL/GenBank/DDBJ databases">
        <authorList>
            <person name="Kumar R."/>
            <person name="Singh D."/>
            <person name="Swarnkar M.K."/>
            <person name="Singh A.K."/>
            <person name="Kumar S."/>
        </authorList>
    </citation>
    <scope>NUCLEOTIDE SEQUENCE [LARGE SCALE GENOMIC DNA]</scope>
    <source>
        <strain evidence="3">ERGS4:06</strain>
    </source>
</reference>
<feature type="region of interest" description="Disordered" evidence="1">
    <location>
        <begin position="24"/>
        <end position="48"/>
    </location>
</feature>